<dbReference type="Proteomes" id="UP001190700">
    <property type="component" value="Unassembled WGS sequence"/>
</dbReference>
<name>A0AAE0FYU2_9CHLO</name>
<protein>
    <recommendedName>
        <fullName evidence="2">Factor of DNA methylation 1-5/IDN2 domain-containing protein</fullName>
    </recommendedName>
</protein>
<accession>A0AAE0FYU2</accession>
<dbReference type="Pfam" id="PF03469">
    <property type="entry name" value="XH"/>
    <property type="match status" value="1"/>
</dbReference>
<evidence type="ECO:0000259" key="2">
    <source>
        <dbReference type="Pfam" id="PF03469"/>
    </source>
</evidence>
<dbReference type="GO" id="GO:0080188">
    <property type="term" value="P:gene silencing by siRNA-directed DNA methylation"/>
    <property type="evidence" value="ECO:0007669"/>
    <property type="project" value="InterPro"/>
</dbReference>
<gene>
    <name evidence="3" type="ORF">CYMTET_22982</name>
</gene>
<feature type="coiled-coil region" evidence="1">
    <location>
        <begin position="408"/>
        <end position="471"/>
    </location>
</feature>
<feature type="coiled-coil region" evidence="1">
    <location>
        <begin position="219"/>
        <end position="346"/>
    </location>
</feature>
<sequence length="648" mass="74710">MSDSDSEDESAREEEYEKLKTGEVVLRTERAPGGGIVYSCAYCKFQPKPIEQLLSHARGSKKKMRYEHEGLAKYLEEIVSRNPTPLSGGAPQSALPVLDSELLDKKTTEGIETVWPPVLILANMPLSASDGDAVGNPQLRALVNKCAKNFDFKVIKKVSRYYDSGSNATDKNDRGKAYEMANRRYGGGEMCGWIATVADMERMDPNQQKGRTRWSRKALSEVRNMHNAEKRKREEMQEERDHWKTEAAVNQKQAKAAKTESYQLRLKNEAMEADIEEQRRATRRIVEETESRLRWQQQEEMKIFAKKISDLEHAKDHLVKTNEENADALRKQKESLEESASHLSLMHHKDKMALEKRYREDMRRTSERYRGIESKLIQQASTLSTLQKEKDAIREKASYKLRSVKDKLNMQMHQQKVHQDEREQLEEQINDMREKLASRQNSDVDNLMEKLKSAEEDRECAEDLANQLISDSDRAKRLVKDFYTATMMAQQEKMIDSKTIGEIDIEVFTGAYEQRNGVKPDSRKTSKDVAGREAYGICEAVQAQLLGTCENPGEIFRWERKMRHVKGDSWEVYFDKADDLYVSIAKEWGTTVAEAMHAERVLVDTETVGYPVSLPWNFEENRRATPAEIVTDMTEKIEKLKAQTRKKK</sequence>
<feature type="domain" description="Factor of DNA methylation 1-5/IDN2" evidence="2">
    <location>
        <begin position="498"/>
        <end position="642"/>
    </location>
</feature>
<comment type="caution">
    <text evidence="3">The sequence shown here is derived from an EMBL/GenBank/DDBJ whole genome shotgun (WGS) entry which is preliminary data.</text>
</comment>
<keyword evidence="1" id="KW-0175">Coiled coil</keyword>
<evidence type="ECO:0000313" key="3">
    <source>
        <dbReference type="EMBL" id="KAK3268522.1"/>
    </source>
</evidence>
<dbReference type="PANTHER" id="PTHR21596">
    <property type="entry name" value="RIBONUCLEASE P SUBUNIT P38"/>
    <property type="match status" value="1"/>
</dbReference>
<evidence type="ECO:0000313" key="4">
    <source>
        <dbReference type="Proteomes" id="UP001190700"/>
    </source>
</evidence>
<evidence type="ECO:0000256" key="1">
    <source>
        <dbReference type="SAM" id="Coils"/>
    </source>
</evidence>
<keyword evidence="4" id="KW-1185">Reference proteome</keyword>
<dbReference type="InterPro" id="IPR005379">
    <property type="entry name" value="FDM1-5/IDN2_XH"/>
</dbReference>
<dbReference type="InterPro" id="IPR045177">
    <property type="entry name" value="FDM1-5/IDN2"/>
</dbReference>
<dbReference type="EMBL" id="LGRX02011784">
    <property type="protein sequence ID" value="KAK3268522.1"/>
    <property type="molecule type" value="Genomic_DNA"/>
</dbReference>
<dbReference type="AlphaFoldDB" id="A0AAE0FYU2"/>
<organism evidence="3 4">
    <name type="scientific">Cymbomonas tetramitiformis</name>
    <dbReference type="NCBI Taxonomy" id="36881"/>
    <lineage>
        <taxon>Eukaryota</taxon>
        <taxon>Viridiplantae</taxon>
        <taxon>Chlorophyta</taxon>
        <taxon>Pyramimonadophyceae</taxon>
        <taxon>Pyramimonadales</taxon>
        <taxon>Pyramimonadaceae</taxon>
        <taxon>Cymbomonas</taxon>
    </lineage>
</organism>
<proteinExistence type="predicted"/>
<reference evidence="3 4" key="1">
    <citation type="journal article" date="2015" name="Genome Biol. Evol.">
        <title>Comparative Genomics of a Bacterivorous Green Alga Reveals Evolutionary Causalities and Consequences of Phago-Mixotrophic Mode of Nutrition.</title>
        <authorList>
            <person name="Burns J.A."/>
            <person name="Paasch A."/>
            <person name="Narechania A."/>
            <person name="Kim E."/>
        </authorList>
    </citation>
    <scope>NUCLEOTIDE SEQUENCE [LARGE SCALE GENOMIC DNA]</scope>
    <source>
        <strain evidence="3 4">PLY_AMNH</strain>
    </source>
</reference>